<keyword evidence="5" id="KW-0804">Transcription</keyword>
<dbReference type="GO" id="GO:0003677">
    <property type="term" value="F:DNA binding"/>
    <property type="evidence" value="ECO:0007669"/>
    <property type="project" value="UniProtKB-KW"/>
</dbReference>
<dbReference type="InterPro" id="IPR052610">
    <property type="entry name" value="bHLH_transcription_regulator"/>
</dbReference>
<dbReference type="SUPFAM" id="SSF47459">
    <property type="entry name" value="HLH, helix-loop-helix DNA-binding domain"/>
    <property type="match status" value="1"/>
</dbReference>
<dbReference type="SMART" id="SM00353">
    <property type="entry name" value="HLH"/>
    <property type="match status" value="1"/>
</dbReference>
<keyword evidence="4" id="KW-0238">DNA-binding</keyword>
<accession>A0AAV2E4Z3</accession>
<keyword evidence="3" id="KW-0805">Transcription regulation</keyword>
<evidence type="ECO:0000313" key="12">
    <source>
        <dbReference type="Proteomes" id="UP001497516"/>
    </source>
</evidence>
<evidence type="ECO:0000256" key="1">
    <source>
        <dbReference type="ARBA" id="ARBA00004123"/>
    </source>
</evidence>
<keyword evidence="7" id="KW-0175">Coiled coil</keyword>
<evidence type="ECO:0000256" key="6">
    <source>
        <dbReference type="ARBA" id="ARBA00023242"/>
    </source>
</evidence>
<feature type="compositionally biased region" description="Basic residues" evidence="8">
    <location>
        <begin position="109"/>
        <end position="118"/>
    </location>
</feature>
<organism evidence="11 12">
    <name type="scientific">Linum trigynum</name>
    <dbReference type="NCBI Taxonomy" id="586398"/>
    <lineage>
        <taxon>Eukaryota</taxon>
        <taxon>Viridiplantae</taxon>
        <taxon>Streptophyta</taxon>
        <taxon>Embryophyta</taxon>
        <taxon>Tracheophyta</taxon>
        <taxon>Spermatophyta</taxon>
        <taxon>Magnoliopsida</taxon>
        <taxon>eudicotyledons</taxon>
        <taxon>Gunneridae</taxon>
        <taxon>Pentapetalae</taxon>
        <taxon>rosids</taxon>
        <taxon>fabids</taxon>
        <taxon>Malpighiales</taxon>
        <taxon>Linaceae</taxon>
        <taxon>Linum</taxon>
    </lineage>
</organism>
<keyword evidence="12" id="KW-1185">Reference proteome</keyword>
<dbReference type="CDD" id="cd02116">
    <property type="entry name" value="ACT"/>
    <property type="match status" value="1"/>
</dbReference>
<protein>
    <recommendedName>
        <fullName evidence="13">BHLH domain-containing protein</fullName>
    </recommendedName>
</protein>
<evidence type="ECO:0000256" key="7">
    <source>
        <dbReference type="SAM" id="Coils"/>
    </source>
</evidence>
<dbReference type="InterPro" id="IPR054502">
    <property type="entry name" value="bHLH-TF_ACT-like_plant"/>
</dbReference>
<proteinExistence type="predicted"/>
<dbReference type="PANTHER" id="PTHR45959:SF2">
    <property type="entry name" value="BHLH TRANSCRIPTION FACTOR"/>
    <property type="match status" value="1"/>
</dbReference>
<comment type="subunit">
    <text evidence="2">Homodimer.</text>
</comment>
<evidence type="ECO:0000259" key="9">
    <source>
        <dbReference type="PROSITE" id="PS50888"/>
    </source>
</evidence>
<dbReference type="PROSITE" id="PS50888">
    <property type="entry name" value="BHLH"/>
    <property type="match status" value="1"/>
</dbReference>
<feature type="domain" description="BHLH" evidence="9">
    <location>
        <begin position="235"/>
        <end position="284"/>
    </location>
</feature>
<comment type="subcellular location">
    <subcellularLocation>
        <location evidence="1">Nucleus</location>
    </subcellularLocation>
</comment>
<dbReference type="Pfam" id="PF22754">
    <property type="entry name" value="bHLH-TF_ACT-like_plant"/>
    <property type="match status" value="1"/>
</dbReference>
<keyword evidence="6" id="KW-0539">Nucleus</keyword>
<dbReference type="EMBL" id="OZ034817">
    <property type="protein sequence ID" value="CAL1381003.1"/>
    <property type="molecule type" value="Genomic_DNA"/>
</dbReference>
<feature type="compositionally biased region" description="Polar residues" evidence="8">
    <location>
        <begin position="92"/>
        <end position="105"/>
    </location>
</feature>
<dbReference type="Proteomes" id="UP001497516">
    <property type="component" value="Chromosome 4"/>
</dbReference>
<dbReference type="Pfam" id="PF00010">
    <property type="entry name" value="HLH"/>
    <property type="match status" value="1"/>
</dbReference>
<dbReference type="AlphaFoldDB" id="A0AAV2E4Z3"/>
<dbReference type="GO" id="GO:0046983">
    <property type="term" value="F:protein dimerization activity"/>
    <property type="evidence" value="ECO:0007669"/>
    <property type="project" value="InterPro"/>
</dbReference>
<reference evidence="11 12" key="1">
    <citation type="submission" date="2024-04" db="EMBL/GenBank/DDBJ databases">
        <authorList>
            <person name="Fracassetti M."/>
        </authorList>
    </citation>
    <scope>NUCLEOTIDE SEQUENCE [LARGE SCALE GENOMIC DNA]</scope>
</reference>
<feature type="region of interest" description="Disordered" evidence="8">
    <location>
        <begin position="314"/>
        <end position="341"/>
    </location>
</feature>
<dbReference type="PANTHER" id="PTHR45959">
    <property type="entry name" value="BHLH TRANSCRIPTION FACTOR"/>
    <property type="match status" value="1"/>
</dbReference>
<dbReference type="Gene3D" id="4.10.280.10">
    <property type="entry name" value="Helix-loop-helix DNA-binding domain"/>
    <property type="match status" value="1"/>
</dbReference>
<gene>
    <name evidence="11" type="ORF">LTRI10_LOCUS22412</name>
</gene>
<dbReference type="PROSITE" id="PS51671">
    <property type="entry name" value="ACT"/>
    <property type="match status" value="1"/>
</dbReference>
<evidence type="ECO:0008006" key="13">
    <source>
        <dbReference type="Google" id="ProtNLM"/>
    </source>
</evidence>
<dbReference type="GO" id="GO:0006355">
    <property type="term" value="P:regulation of DNA-templated transcription"/>
    <property type="evidence" value="ECO:0007669"/>
    <property type="project" value="UniProtKB-ARBA"/>
</dbReference>
<evidence type="ECO:0000256" key="5">
    <source>
        <dbReference type="ARBA" id="ARBA00023163"/>
    </source>
</evidence>
<evidence type="ECO:0000256" key="8">
    <source>
        <dbReference type="SAM" id="MobiDB-lite"/>
    </source>
</evidence>
<dbReference type="InterPro" id="IPR002912">
    <property type="entry name" value="ACT_dom"/>
</dbReference>
<feature type="domain" description="ACT" evidence="10">
    <location>
        <begin position="361"/>
        <end position="431"/>
    </location>
</feature>
<evidence type="ECO:0000256" key="3">
    <source>
        <dbReference type="ARBA" id="ARBA00023015"/>
    </source>
</evidence>
<dbReference type="InterPro" id="IPR011598">
    <property type="entry name" value="bHLH_dom"/>
</dbReference>
<feature type="compositionally biased region" description="Polar residues" evidence="8">
    <location>
        <begin position="119"/>
        <end position="128"/>
    </location>
</feature>
<name>A0AAV2E4Z3_9ROSI</name>
<evidence type="ECO:0000256" key="4">
    <source>
        <dbReference type="ARBA" id="ARBA00023125"/>
    </source>
</evidence>
<feature type="region of interest" description="Disordered" evidence="8">
    <location>
        <begin position="91"/>
        <end position="139"/>
    </location>
</feature>
<sequence length="431" mass="48007">MDSKWFMNELEMEDYKFFQHCDTINSQLQDDEFNTNPPTQLHVAAAAAAGGESLSSLQPSFSSESYSSYSGATFHHTTPNVAVSTMVPAATRSGSNSMNETSQQSYDHHHSRPAKQQKRTNSWSSSVTTDHHHNHIDFSSSHTSQMLSFDNNNNANSSSLLPFSRNNNSSDPTVQPKDEAAAADLLFHHTANLMIPNRNSYNSSDPFENTVYAPKGMIKTRPFSSMAATTTRSPSHAQDHILAERKRREKLSQRFIALSSIVPGLKKMDKASVLGDAIKYVKHLQEKIKQLEEQTKKRTVESVVLVKRYHLPAADDDDDHSNSSSNDDADDDARRKSVLDKGCSDSTLPEIEARASERDVMIRIHCEKQPGVLAKVLSEVESLRLSIVNSSVLPFGNSTLDITIVAQMDGEFSMKVIELVKNLRLAFLKFM</sequence>
<dbReference type="InterPro" id="IPR036638">
    <property type="entry name" value="HLH_DNA-bd_sf"/>
</dbReference>
<dbReference type="GO" id="GO:0005634">
    <property type="term" value="C:nucleus"/>
    <property type="evidence" value="ECO:0007669"/>
    <property type="project" value="UniProtKB-SubCell"/>
</dbReference>
<evidence type="ECO:0000259" key="10">
    <source>
        <dbReference type="PROSITE" id="PS51671"/>
    </source>
</evidence>
<feature type="coiled-coil region" evidence="7">
    <location>
        <begin position="274"/>
        <end position="301"/>
    </location>
</feature>
<dbReference type="CDD" id="cd11452">
    <property type="entry name" value="bHLH_AtNAI1_like"/>
    <property type="match status" value="1"/>
</dbReference>
<evidence type="ECO:0000313" key="11">
    <source>
        <dbReference type="EMBL" id="CAL1381003.1"/>
    </source>
</evidence>
<feature type="compositionally biased region" description="Basic and acidic residues" evidence="8">
    <location>
        <begin position="332"/>
        <end position="341"/>
    </location>
</feature>
<dbReference type="FunFam" id="4.10.280.10:FF:000095">
    <property type="entry name" value="Basic helix-loop-helix family protein"/>
    <property type="match status" value="1"/>
</dbReference>
<evidence type="ECO:0000256" key="2">
    <source>
        <dbReference type="ARBA" id="ARBA00011738"/>
    </source>
</evidence>